<dbReference type="OrthoDB" id="412788at2759"/>
<dbReference type="GO" id="GO:0016491">
    <property type="term" value="F:oxidoreductase activity"/>
    <property type="evidence" value="ECO:0007669"/>
    <property type="project" value="InterPro"/>
</dbReference>
<gene>
    <name evidence="2" type="ORF">ALECFALPRED_002335</name>
</gene>
<sequence length="306" mass="34806">MARLSSKGVEHPPPLSPPSLDLHQIMAACKQVHASFKYLARDAKYLTDKPYTCLVDLSDVPGAAATNIVSDSVSDIPVTDVRDNFTKLSLDQHGFEVLDVGRGFSIGDFEDQAWIKRVYYPFICKLLVDKLGAKKAHVFEHQLRYRHPGFGDQSLRGAPHFDPPLNQVHDDQTQEAASARFARHWPDYSEDMWSDRLQIINVWRPLVPTIEEWPLGLCDSRSVDSERDLRASDIVKPDYVGESYVSTYNPKHAWYYLSKQEYHEAWMIKLFDSKPGVANTVLHASFDIGQGGRARKSCETRVLVRF</sequence>
<keyword evidence="3" id="KW-1185">Reference proteome</keyword>
<dbReference type="Proteomes" id="UP000664203">
    <property type="component" value="Unassembled WGS sequence"/>
</dbReference>
<dbReference type="AlphaFoldDB" id="A0A8H3FER2"/>
<dbReference type="PANTHER" id="PTHR34598:SF3">
    <property type="entry name" value="OXIDOREDUCTASE AN1597"/>
    <property type="match status" value="1"/>
</dbReference>
<dbReference type="InterPro" id="IPR044053">
    <property type="entry name" value="AsaB-like"/>
</dbReference>
<accession>A0A8H3FER2</accession>
<comment type="similarity">
    <text evidence="1">Belongs to the asaB hydroxylase/desaturase family.</text>
</comment>
<evidence type="ECO:0000313" key="3">
    <source>
        <dbReference type="Proteomes" id="UP000664203"/>
    </source>
</evidence>
<reference evidence="2" key="1">
    <citation type="submission" date="2021-03" db="EMBL/GenBank/DDBJ databases">
        <authorList>
            <person name="Tagirdzhanova G."/>
        </authorList>
    </citation>
    <scope>NUCLEOTIDE SEQUENCE</scope>
</reference>
<evidence type="ECO:0000256" key="1">
    <source>
        <dbReference type="ARBA" id="ARBA00023604"/>
    </source>
</evidence>
<dbReference type="EMBL" id="CAJPDR010000166">
    <property type="protein sequence ID" value="CAF9923224.1"/>
    <property type="molecule type" value="Genomic_DNA"/>
</dbReference>
<name>A0A8H3FER2_9LECA</name>
<protein>
    <submittedName>
        <fullName evidence="2">Uncharacterized protein</fullName>
    </submittedName>
</protein>
<dbReference type="NCBIfam" id="NF041278">
    <property type="entry name" value="CmcJ_NvfI_EfuI"/>
    <property type="match status" value="1"/>
</dbReference>
<comment type="caution">
    <text evidence="2">The sequence shown here is derived from an EMBL/GenBank/DDBJ whole genome shotgun (WGS) entry which is preliminary data.</text>
</comment>
<proteinExistence type="inferred from homology"/>
<organism evidence="2 3">
    <name type="scientific">Alectoria fallacina</name>
    <dbReference type="NCBI Taxonomy" id="1903189"/>
    <lineage>
        <taxon>Eukaryota</taxon>
        <taxon>Fungi</taxon>
        <taxon>Dikarya</taxon>
        <taxon>Ascomycota</taxon>
        <taxon>Pezizomycotina</taxon>
        <taxon>Lecanoromycetes</taxon>
        <taxon>OSLEUM clade</taxon>
        <taxon>Lecanoromycetidae</taxon>
        <taxon>Lecanorales</taxon>
        <taxon>Lecanorineae</taxon>
        <taxon>Parmeliaceae</taxon>
        <taxon>Alectoria</taxon>
    </lineage>
</organism>
<dbReference type="PANTHER" id="PTHR34598">
    <property type="entry name" value="BLL6449 PROTEIN"/>
    <property type="match status" value="1"/>
</dbReference>
<evidence type="ECO:0000313" key="2">
    <source>
        <dbReference type="EMBL" id="CAF9923224.1"/>
    </source>
</evidence>